<keyword evidence="4" id="KW-1185">Reference proteome</keyword>
<dbReference type="AlphaFoldDB" id="A0AA41W6M0"/>
<comment type="caution">
    <text evidence="3">The sequence shown here is derived from an EMBL/GenBank/DDBJ whole genome shotgun (WGS) entry which is preliminary data.</text>
</comment>
<dbReference type="PANTHER" id="PTHR45947">
    <property type="entry name" value="SULFOQUINOVOSYL TRANSFERASE SQD2"/>
    <property type="match status" value="1"/>
</dbReference>
<dbReference type="EMBL" id="JAMQGP010000003">
    <property type="protein sequence ID" value="MCM2679529.1"/>
    <property type="molecule type" value="Genomic_DNA"/>
</dbReference>
<dbReference type="InterPro" id="IPR050194">
    <property type="entry name" value="Glycosyltransferase_grp1"/>
</dbReference>
<dbReference type="SUPFAM" id="SSF53756">
    <property type="entry name" value="UDP-Glycosyltransferase/glycogen phosphorylase"/>
    <property type="match status" value="1"/>
</dbReference>
<evidence type="ECO:0000313" key="3">
    <source>
        <dbReference type="EMBL" id="MCM2679529.1"/>
    </source>
</evidence>
<dbReference type="Pfam" id="PF13439">
    <property type="entry name" value="Glyco_transf_4"/>
    <property type="match status" value="1"/>
</dbReference>
<dbReference type="InterPro" id="IPR028098">
    <property type="entry name" value="Glyco_trans_4-like_N"/>
</dbReference>
<dbReference type="Gene3D" id="3.40.50.2000">
    <property type="entry name" value="Glycogen Phosphorylase B"/>
    <property type="match status" value="2"/>
</dbReference>
<evidence type="ECO:0000259" key="1">
    <source>
        <dbReference type="Pfam" id="PF00534"/>
    </source>
</evidence>
<dbReference type="InterPro" id="IPR001296">
    <property type="entry name" value="Glyco_trans_1"/>
</dbReference>
<name>A0AA41W6M0_9GAMM</name>
<dbReference type="GO" id="GO:0016758">
    <property type="term" value="F:hexosyltransferase activity"/>
    <property type="evidence" value="ECO:0007669"/>
    <property type="project" value="TreeGrafter"/>
</dbReference>
<evidence type="ECO:0000259" key="2">
    <source>
        <dbReference type="Pfam" id="PF13439"/>
    </source>
</evidence>
<feature type="domain" description="Glycosyltransferase subfamily 4-like N-terminal" evidence="2">
    <location>
        <begin position="16"/>
        <end position="149"/>
    </location>
</feature>
<evidence type="ECO:0000313" key="4">
    <source>
        <dbReference type="Proteomes" id="UP001165393"/>
    </source>
</evidence>
<dbReference type="RefSeq" id="WP_251260978.1">
    <property type="nucleotide sequence ID" value="NZ_JAMQGP010000003.1"/>
</dbReference>
<protein>
    <submittedName>
        <fullName evidence="3">Glycosyltransferase family 4 protein</fullName>
    </submittedName>
</protein>
<organism evidence="3 4">
    <name type="scientific">Echinimonas agarilytica</name>
    <dbReference type="NCBI Taxonomy" id="1215918"/>
    <lineage>
        <taxon>Bacteria</taxon>
        <taxon>Pseudomonadati</taxon>
        <taxon>Pseudomonadota</taxon>
        <taxon>Gammaproteobacteria</taxon>
        <taxon>Alteromonadales</taxon>
        <taxon>Echinimonadaceae</taxon>
        <taxon>Echinimonas</taxon>
    </lineage>
</organism>
<dbReference type="Proteomes" id="UP001165393">
    <property type="component" value="Unassembled WGS sequence"/>
</dbReference>
<dbReference type="PANTHER" id="PTHR45947:SF3">
    <property type="entry name" value="SULFOQUINOVOSYL TRANSFERASE SQD2"/>
    <property type="match status" value="1"/>
</dbReference>
<dbReference type="CDD" id="cd03801">
    <property type="entry name" value="GT4_PimA-like"/>
    <property type="match status" value="1"/>
</dbReference>
<accession>A0AA41W6M0</accession>
<proteinExistence type="predicted"/>
<feature type="domain" description="Glycosyl transferase family 1" evidence="1">
    <location>
        <begin position="174"/>
        <end position="303"/>
    </location>
</feature>
<reference evidence="3 4" key="1">
    <citation type="journal article" date="2013" name="Antonie Van Leeuwenhoek">
        <title>Echinimonas agarilytica gen. nov., sp. nov., a new gammaproteobacterium isolated from the sea urchin Strongylocentrotus intermedius.</title>
        <authorList>
            <person name="Nedashkovskaya O.I."/>
            <person name="Stenkova A.M."/>
            <person name="Zhukova N.V."/>
            <person name="Van Trappen S."/>
            <person name="Lee J.S."/>
            <person name="Kim S.B."/>
        </authorList>
    </citation>
    <scope>NUCLEOTIDE SEQUENCE [LARGE SCALE GENOMIC DNA]</scope>
    <source>
        <strain evidence="3 4">KMM 6351</strain>
    </source>
</reference>
<gene>
    <name evidence="3" type="ORF">NAF29_07590</name>
</gene>
<dbReference type="Pfam" id="PF00534">
    <property type="entry name" value="Glycos_transf_1"/>
    <property type="match status" value="1"/>
</dbReference>
<sequence>MCGKAIWLMLDSRSNGGIESHVCELATALHQRGHQVSVVFWKRYHKAHPLEVTLQEREINCVVLKGSIHSYMKALQTHQPDIVHTHGYKAGIAARLCAKFYHYAVVSSFHAGEPGQGKVRIYDWLDRASASFSDHRIAVSQGVAERLPAATEVIQNFVTLPNDIERTQDYLGEVAFVGRLSHEKAPDRFIALAMVHPELKFVVYGDGPMADQLRQSAPSNVYFKGMVEDMSRHWKHIGLLCMPSRFEGLPLAALEALSHGIPVLAAPVGGLKSLICDDVNGWLVDGTDQERWHSHIDHWTSISAGQRSAMSLRSRLLIAKHYSPDAILPKFESIYGQVAG</sequence>